<comment type="caution">
    <text evidence="5">The sequence shown here is derived from an EMBL/GenBank/DDBJ whole genome shotgun (WGS) entry which is preliminary data.</text>
</comment>
<dbReference type="Pfam" id="PF07729">
    <property type="entry name" value="FCD"/>
    <property type="match status" value="1"/>
</dbReference>
<evidence type="ECO:0000313" key="5">
    <source>
        <dbReference type="EMBL" id="MFD2420061.1"/>
    </source>
</evidence>
<dbReference type="Gene3D" id="1.10.10.10">
    <property type="entry name" value="Winged helix-like DNA-binding domain superfamily/Winged helix DNA-binding domain"/>
    <property type="match status" value="1"/>
</dbReference>
<dbReference type="InterPro" id="IPR036390">
    <property type="entry name" value="WH_DNA-bd_sf"/>
</dbReference>
<keyword evidence="3" id="KW-0804">Transcription</keyword>
<dbReference type="SUPFAM" id="SSF46785">
    <property type="entry name" value="Winged helix' DNA-binding domain"/>
    <property type="match status" value="1"/>
</dbReference>
<organism evidence="5 6">
    <name type="scientific">Amycolatopsis pigmentata</name>
    <dbReference type="NCBI Taxonomy" id="450801"/>
    <lineage>
        <taxon>Bacteria</taxon>
        <taxon>Bacillati</taxon>
        <taxon>Actinomycetota</taxon>
        <taxon>Actinomycetes</taxon>
        <taxon>Pseudonocardiales</taxon>
        <taxon>Pseudonocardiaceae</taxon>
        <taxon>Amycolatopsis</taxon>
    </lineage>
</organism>
<dbReference type="PROSITE" id="PS50949">
    <property type="entry name" value="HTH_GNTR"/>
    <property type="match status" value="1"/>
</dbReference>
<dbReference type="InterPro" id="IPR000524">
    <property type="entry name" value="Tscrpt_reg_HTH_GntR"/>
</dbReference>
<dbReference type="SUPFAM" id="SSF48008">
    <property type="entry name" value="GntR ligand-binding domain-like"/>
    <property type="match status" value="1"/>
</dbReference>
<gene>
    <name evidence="5" type="ORF">ACFSXZ_27400</name>
</gene>
<dbReference type="Proteomes" id="UP001597417">
    <property type="component" value="Unassembled WGS sequence"/>
</dbReference>
<dbReference type="RefSeq" id="WP_378268127.1">
    <property type="nucleotide sequence ID" value="NZ_JBHUKR010000016.1"/>
</dbReference>
<evidence type="ECO:0000256" key="1">
    <source>
        <dbReference type="ARBA" id="ARBA00023015"/>
    </source>
</evidence>
<evidence type="ECO:0000256" key="2">
    <source>
        <dbReference type="ARBA" id="ARBA00023125"/>
    </source>
</evidence>
<evidence type="ECO:0000313" key="6">
    <source>
        <dbReference type="Proteomes" id="UP001597417"/>
    </source>
</evidence>
<keyword evidence="1" id="KW-0805">Transcription regulation</keyword>
<dbReference type="PANTHER" id="PTHR43537">
    <property type="entry name" value="TRANSCRIPTIONAL REGULATOR, GNTR FAMILY"/>
    <property type="match status" value="1"/>
</dbReference>
<dbReference type="PANTHER" id="PTHR43537:SF24">
    <property type="entry name" value="GLUCONATE OPERON TRANSCRIPTIONAL REPRESSOR"/>
    <property type="match status" value="1"/>
</dbReference>
<accession>A0ABW5FYW5</accession>
<dbReference type="Pfam" id="PF00392">
    <property type="entry name" value="GntR"/>
    <property type="match status" value="1"/>
</dbReference>
<feature type="domain" description="HTH gntR-type" evidence="4">
    <location>
        <begin position="1"/>
        <end position="61"/>
    </location>
</feature>
<reference evidence="6" key="1">
    <citation type="journal article" date="2019" name="Int. J. Syst. Evol. Microbiol.">
        <title>The Global Catalogue of Microorganisms (GCM) 10K type strain sequencing project: providing services to taxonomists for standard genome sequencing and annotation.</title>
        <authorList>
            <consortium name="The Broad Institute Genomics Platform"/>
            <consortium name="The Broad Institute Genome Sequencing Center for Infectious Disease"/>
            <person name="Wu L."/>
            <person name="Ma J."/>
        </authorList>
    </citation>
    <scope>NUCLEOTIDE SEQUENCE [LARGE SCALE GENOMIC DNA]</scope>
    <source>
        <strain evidence="6">CGMCC 4.7645</strain>
    </source>
</reference>
<dbReference type="PRINTS" id="PR00035">
    <property type="entry name" value="HTHGNTR"/>
</dbReference>
<dbReference type="InterPro" id="IPR036388">
    <property type="entry name" value="WH-like_DNA-bd_sf"/>
</dbReference>
<sequence length="197" mass="22190">MRHLRREITRGTLDPGLHLVEKRLAEDFSVSRGTIREALARLASTGLVEFVAGAGHRIRYFSDRDVFEIGEVFAALEGRAASHARLPLPDSVAHELRETAERMHDLRVPEDLDELMDLDRAFHSTLMVQQPRTKLFDAWKSQEPLLALMVVPLARRQATTGEDHAARHLLLLDAAMSGDSAKLITALEDHYHQRDSS</sequence>
<name>A0ABW5FYW5_9PSEU</name>
<dbReference type="SMART" id="SM00895">
    <property type="entry name" value="FCD"/>
    <property type="match status" value="1"/>
</dbReference>
<dbReference type="Gene3D" id="1.20.120.530">
    <property type="entry name" value="GntR ligand-binding domain-like"/>
    <property type="match status" value="1"/>
</dbReference>
<dbReference type="SMART" id="SM00345">
    <property type="entry name" value="HTH_GNTR"/>
    <property type="match status" value="1"/>
</dbReference>
<keyword evidence="2" id="KW-0238">DNA-binding</keyword>
<evidence type="ECO:0000256" key="3">
    <source>
        <dbReference type="ARBA" id="ARBA00023163"/>
    </source>
</evidence>
<protein>
    <submittedName>
        <fullName evidence="5">GntR family transcriptional regulator</fullName>
    </submittedName>
</protein>
<dbReference type="EMBL" id="JBHUKR010000016">
    <property type="protein sequence ID" value="MFD2420061.1"/>
    <property type="molecule type" value="Genomic_DNA"/>
</dbReference>
<evidence type="ECO:0000259" key="4">
    <source>
        <dbReference type="PROSITE" id="PS50949"/>
    </source>
</evidence>
<dbReference type="InterPro" id="IPR011711">
    <property type="entry name" value="GntR_C"/>
</dbReference>
<dbReference type="InterPro" id="IPR008920">
    <property type="entry name" value="TF_FadR/GntR_C"/>
</dbReference>
<keyword evidence="6" id="KW-1185">Reference proteome</keyword>
<proteinExistence type="predicted"/>